<dbReference type="RefSeq" id="WP_101532288.1">
    <property type="nucleotide sequence ID" value="NZ_PKUQ01000001.1"/>
</dbReference>
<sequence>MKTKQLLTDKLIQSLATNESRLHITDTKTVGLKIRVAKSGLKSFALMARDAKGMNRTITLGRYPEISLKKARELADYARIEIKHGQVNQAYVSVAPKHERTTLRDLLDEVEPIFAVKLKGWRLRGKPGSRPEMRSTIECVFGSLLDKQVESISEEQLSGIVSSYRPVRPLVGKDTANGQVSRAMTYLSRVLDWAAHRGKDFIKLGAGRPVSLNVPDMKKISDPSSSDPTITGRRDRVLDVYEIRAIYPLLSYPPHLTLRRQNIPLEKDFGPIAMMFLLLTVSRREEVANARWSHINFENGVWFKPEVKEKNVGVRSQHLPLSTAAVNLLRSLPGSSKGDPSAYVFPNSVGGKLGNWNRISEKIQTVSNTRNWTRHDLRRTGATMLKELQVPLHIVEEILAHTNPFAKSDVSGSAVHYMDAVRILVDLDDPIVVALNNLHKALEYIVDKE</sequence>
<evidence type="ECO:0000313" key="5">
    <source>
        <dbReference type="EMBL" id="PLW79206.1"/>
    </source>
</evidence>
<dbReference type="GO" id="GO:0003677">
    <property type="term" value="F:DNA binding"/>
    <property type="evidence" value="ECO:0007669"/>
    <property type="project" value="InterPro"/>
</dbReference>
<keyword evidence="6" id="KW-1185">Reference proteome</keyword>
<protein>
    <recommendedName>
        <fullName evidence="4">Tyr recombinase domain-containing protein</fullName>
    </recommendedName>
</protein>
<evidence type="ECO:0000256" key="3">
    <source>
        <dbReference type="ARBA" id="ARBA00023172"/>
    </source>
</evidence>
<dbReference type="InterPro" id="IPR025166">
    <property type="entry name" value="Integrase_DNA_bind_dom"/>
</dbReference>
<reference evidence="5 6" key="1">
    <citation type="submission" date="2018-01" db="EMBL/GenBank/DDBJ databases">
        <title>The draft genome sequence of Cohaesibacter sp. H1304.</title>
        <authorList>
            <person name="Wang N.-N."/>
            <person name="Du Z.-J."/>
        </authorList>
    </citation>
    <scope>NUCLEOTIDE SEQUENCE [LARGE SCALE GENOMIC DNA]</scope>
    <source>
        <strain evidence="5 6">H1304</strain>
    </source>
</reference>
<evidence type="ECO:0000259" key="4">
    <source>
        <dbReference type="PROSITE" id="PS51898"/>
    </source>
</evidence>
<dbReference type="PROSITE" id="PS51898">
    <property type="entry name" value="TYR_RECOMBINASE"/>
    <property type="match status" value="1"/>
</dbReference>
<dbReference type="GO" id="GO:0006310">
    <property type="term" value="P:DNA recombination"/>
    <property type="evidence" value="ECO:0007669"/>
    <property type="project" value="UniProtKB-KW"/>
</dbReference>
<dbReference type="EMBL" id="PKUQ01000001">
    <property type="protein sequence ID" value="PLW79206.1"/>
    <property type="molecule type" value="Genomic_DNA"/>
</dbReference>
<dbReference type="Proteomes" id="UP000234881">
    <property type="component" value="Unassembled WGS sequence"/>
</dbReference>
<dbReference type="Gene3D" id="3.30.160.390">
    <property type="entry name" value="Integrase, DNA-binding domain"/>
    <property type="match status" value="1"/>
</dbReference>
<comment type="caution">
    <text evidence="5">The sequence shown here is derived from an EMBL/GenBank/DDBJ whole genome shotgun (WGS) entry which is preliminary data.</text>
</comment>
<evidence type="ECO:0000256" key="1">
    <source>
        <dbReference type="ARBA" id="ARBA00008857"/>
    </source>
</evidence>
<evidence type="ECO:0000256" key="2">
    <source>
        <dbReference type="ARBA" id="ARBA00022908"/>
    </source>
</evidence>
<dbReference type="InterPro" id="IPR013762">
    <property type="entry name" value="Integrase-like_cat_sf"/>
</dbReference>
<dbReference type="Pfam" id="PF00589">
    <property type="entry name" value="Phage_integrase"/>
    <property type="match status" value="1"/>
</dbReference>
<dbReference type="InterPro" id="IPR011010">
    <property type="entry name" value="DNA_brk_join_enz"/>
</dbReference>
<dbReference type="SUPFAM" id="SSF56349">
    <property type="entry name" value="DNA breaking-rejoining enzymes"/>
    <property type="match status" value="1"/>
</dbReference>
<feature type="domain" description="Tyr recombinase" evidence="4">
    <location>
        <begin position="251"/>
        <end position="432"/>
    </location>
</feature>
<organism evidence="5 6">
    <name type="scientific">Cohaesibacter celericrescens</name>
    <dbReference type="NCBI Taxonomy" id="2067669"/>
    <lineage>
        <taxon>Bacteria</taxon>
        <taxon>Pseudomonadati</taxon>
        <taxon>Pseudomonadota</taxon>
        <taxon>Alphaproteobacteria</taxon>
        <taxon>Hyphomicrobiales</taxon>
        <taxon>Cohaesibacteraceae</taxon>
    </lineage>
</organism>
<dbReference type="GO" id="GO:0015074">
    <property type="term" value="P:DNA integration"/>
    <property type="evidence" value="ECO:0007669"/>
    <property type="project" value="UniProtKB-KW"/>
</dbReference>
<dbReference type="OrthoDB" id="7615137at2"/>
<name>A0A2N5XXG5_9HYPH</name>
<dbReference type="InterPro" id="IPR050808">
    <property type="entry name" value="Phage_Integrase"/>
</dbReference>
<evidence type="ECO:0000313" key="6">
    <source>
        <dbReference type="Proteomes" id="UP000234881"/>
    </source>
</evidence>
<dbReference type="Pfam" id="PF13356">
    <property type="entry name" value="Arm-DNA-bind_3"/>
    <property type="match status" value="1"/>
</dbReference>
<accession>A0A2N5XXG5</accession>
<dbReference type="PANTHER" id="PTHR30629">
    <property type="entry name" value="PROPHAGE INTEGRASE"/>
    <property type="match status" value="1"/>
</dbReference>
<dbReference type="Gene3D" id="1.10.443.10">
    <property type="entry name" value="Intergrase catalytic core"/>
    <property type="match status" value="1"/>
</dbReference>
<dbReference type="AlphaFoldDB" id="A0A2N5XXG5"/>
<proteinExistence type="inferred from homology"/>
<comment type="similarity">
    <text evidence="1">Belongs to the 'phage' integrase family.</text>
</comment>
<keyword evidence="2" id="KW-0229">DNA integration</keyword>
<dbReference type="InterPro" id="IPR038488">
    <property type="entry name" value="Integrase_DNA-bd_sf"/>
</dbReference>
<dbReference type="PANTHER" id="PTHR30629:SF2">
    <property type="entry name" value="PROPHAGE INTEGRASE INTS-RELATED"/>
    <property type="match status" value="1"/>
</dbReference>
<dbReference type="InterPro" id="IPR002104">
    <property type="entry name" value="Integrase_catalytic"/>
</dbReference>
<keyword evidence="3" id="KW-0233">DNA recombination</keyword>
<gene>
    <name evidence="5" type="ORF">C0081_03010</name>
</gene>